<dbReference type="RefSeq" id="WP_310838971.1">
    <property type="nucleotide sequence ID" value="NZ_JAVLSM010000024.1"/>
</dbReference>
<protein>
    <submittedName>
        <fullName evidence="1">Uncharacterized protein</fullName>
    </submittedName>
</protein>
<gene>
    <name evidence="1" type="ORF">RJN63_27835</name>
</gene>
<organism evidence="1">
    <name type="scientific">Herbaspirillum huttiense subsp. nephrolepidis</name>
    <dbReference type="NCBI Taxonomy" id="3075126"/>
    <lineage>
        <taxon>Bacteria</taxon>
        <taxon>Pseudomonadati</taxon>
        <taxon>Pseudomonadota</taxon>
        <taxon>Betaproteobacteria</taxon>
        <taxon>Burkholderiales</taxon>
        <taxon>Oxalobacteraceae</taxon>
        <taxon>Herbaspirillum</taxon>
    </lineage>
</organism>
<comment type="caution">
    <text evidence="1">The sequence shown here is derived from an EMBL/GenBank/DDBJ whole genome shotgun (WGS) entry which is preliminary data.</text>
</comment>
<sequence length="66" mass="7487">MSKPLAGKRAFYAMGQSTAARNIPYHIARKICHVDKAPEVMQDAFLTAHVIERNPLGKFYKKRGQQ</sequence>
<accession>A0AAE4GES9</accession>
<dbReference type="AlphaFoldDB" id="A0AAE4GES9"/>
<dbReference type="EMBL" id="JAVRAA010000025">
    <property type="protein sequence ID" value="MDT0340672.1"/>
    <property type="molecule type" value="Genomic_DNA"/>
</dbReference>
<evidence type="ECO:0000313" key="1">
    <source>
        <dbReference type="EMBL" id="MDT0340672.1"/>
    </source>
</evidence>
<name>A0AAE4GES9_9BURK</name>
<proteinExistence type="predicted"/>
<reference evidence="1" key="1">
    <citation type="submission" date="2023-02" db="EMBL/GenBank/DDBJ databases">
        <title>Description of Herbaspirillum huttiense subsp. nephrolepsisexaltata and Herbaspirillum huttiense subsp. lycopersicon.</title>
        <authorList>
            <person name="Poudel M."/>
            <person name="Sharma A."/>
            <person name="Goss E."/>
            <person name="Tapia J.H."/>
            <person name="Harmon C.M."/>
            <person name="Jones J.B."/>
        </authorList>
    </citation>
    <scope>NUCLEOTIDE SEQUENCE</scope>
    <source>
        <strain evidence="1">NC40101</strain>
    </source>
</reference>